<accession>A0A9W4I5D6</accession>
<dbReference type="OrthoDB" id="5423360at2759"/>
<dbReference type="EMBL" id="CAJVPD010000011">
    <property type="protein sequence ID" value="CAG8225775.1"/>
    <property type="molecule type" value="Genomic_DNA"/>
</dbReference>
<sequence>MALQTMSSTKPTFEAVREIEETWDADDEYSDTESVFDPFEDFSSILIDLPEPQAIFKFHICRGSQPTLGTIDVRYPRGSRNRQRMVKEIRQWRPTWNDVRNKIRFYGYSHFSSEIPLAPVGLAIVRFPEENRSFGIEQSDVGVLDGSDVWALWRFIIEMPAGECKLFEVTLIDEA</sequence>
<proteinExistence type="predicted"/>
<dbReference type="Proteomes" id="UP001152592">
    <property type="component" value="Unassembled WGS sequence"/>
</dbReference>
<protein>
    <submittedName>
        <fullName evidence="1">Uncharacterized protein</fullName>
    </submittedName>
</protein>
<comment type="caution">
    <text evidence="1">The sequence shown here is derived from an EMBL/GenBank/DDBJ whole genome shotgun (WGS) entry which is preliminary data.</text>
</comment>
<organism evidence="1 2">
    <name type="scientific">Penicillium salamii</name>
    <dbReference type="NCBI Taxonomy" id="1612424"/>
    <lineage>
        <taxon>Eukaryota</taxon>
        <taxon>Fungi</taxon>
        <taxon>Dikarya</taxon>
        <taxon>Ascomycota</taxon>
        <taxon>Pezizomycotina</taxon>
        <taxon>Eurotiomycetes</taxon>
        <taxon>Eurotiomycetidae</taxon>
        <taxon>Eurotiales</taxon>
        <taxon>Aspergillaceae</taxon>
        <taxon>Penicillium</taxon>
    </lineage>
</organism>
<reference evidence="1" key="1">
    <citation type="submission" date="2021-07" db="EMBL/GenBank/DDBJ databases">
        <authorList>
            <person name="Branca A.L. A."/>
        </authorList>
    </citation>
    <scope>NUCLEOTIDE SEQUENCE</scope>
</reference>
<dbReference type="AlphaFoldDB" id="A0A9W4I5D6"/>
<evidence type="ECO:0000313" key="2">
    <source>
        <dbReference type="Proteomes" id="UP001152592"/>
    </source>
</evidence>
<name>A0A9W4I5D6_9EURO</name>
<gene>
    <name evidence="1" type="ORF">PSALAMII_LOCUS170</name>
</gene>
<evidence type="ECO:0000313" key="1">
    <source>
        <dbReference type="EMBL" id="CAG8225775.1"/>
    </source>
</evidence>